<name>A0A0G9MKL3_9SPHN</name>
<dbReference type="STRING" id="502682.BMF35_b0183"/>
<protein>
    <submittedName>
        <fullName evidence="3">Mannose-6-phosphate isomerase</fullName>
    </submittedName>
</protein>
<dbReference type="Gene3D" id="2.60.120.10">
    <property type="entry name" value="Jelly Rolls"/>
    <property type="match status" value="1"/>
</dbReference>
<keyword evidence="2" id="KW-0862">Zinc</keyword>
<keyword evidence="4" id="KW-1185">Reference proteome</keyword>
<dbReference type="InterPro" id="IPR051804">
    <property type="entry name" value="Carb_Metab_Reg_Kinase/Isom"/>
</dbReference>
<comment type="caution">
    <text evidence="3">The sequence shown here is derived from an EMBL/GenBank/DDBJ whole genome shotgun (WGS) entry which is preliminary data.</text>
</comment>
<dbReference type="CDD" id="cd07010">
    <property type="entry name" value="cupin_PMI_type_I_N_bac"/>
    <property type="match status" value="1"/>
</dbReference>
<keyword evidence="1" id="KW-0479">Metal-binding</keyword>
<dbReference type="EMBL" id="LBHC01000003">
    <property type="protein sequence ID" value="KLE31225.1"/>
    <property type="molecule type" value="Genomic_DNA"/>
</dbReference>
<proteinExistence type="predicted"/>
<organism evidence="3 4">
    <name type="scientific">Aurantiacibacter gangjinensis</name>
    <dbReference type="NCBI Taxonomy" id="502682"/>
    <lineage>
        <taxon>Bacteria</taxon>
        <taxon>Pseudomonadati</taxon>
        <taxon>Pseudomonadota</taxon>
        <taxon>Alphaproteobacteria</taxon>
        <taxon>Sphingomonadales</taxon>
        <taxon>Erythrobacteraceae</taxon>
        <taxon>Aurantiacibacter</taxon>
    </lineage>
</organism>
<evidence type="ECO:0000256" key="2">
    <source>
        <dbReference type="ARBA" id="ARBA00022833"/>
    </source>
</evidence>
<dbReference type="PANTHER" id="PTHR42742:SF3">
    <property type="entry name" value="FRUCTOKINASE"/>
    <property type="match status" value="1"/>
</dbReference>
<gene>
    <name evidence="3" type="ORF">AAW01_13230</name>
</gene>
<dbReference type="OrthoDB" id="9808275at2"/>
<dbReference type="GO" id="GO:0016853">
    <property type="term" value="F:isomerase activity"/>
    <property type="evidence" value="ECO:0007669"/>
    <property type="project" value="UniProtKB-KW"/>
</dbReference>
<evidence type="ECO:0000313" key="3">
    <source>
        <dbReference type="EMBL" id="KLE31225.1"/>
    </source>
</evidence>
<dbReference type="GO" id="GO:0046872">
    <property type="term" value="F:metal ion binding"/>
    <property type="evidence" value="ECO:0007669"/>
    <property type="project" value="UniProtKB-KW"/>
</dbReference>
<dbReference type="InterPro" id="IPR011051">
    <property type="entry name" value="RmlC_Cupin_sf"/>
</dbReference>
<accession>A0A0G9MKL3</accession>
<dbReference type="AlphaFoldDB" id="A0A0G9MKL3"/>
<dbReference type="InterPro" id="IPR014710">
    <property type="entry name" value="RmlC-like_jellyroll"/>
</dbReference>
<sequence>MLLEPKVIEKVWGRDVLPAPFVAPDGVRVGEIWFDPTPDMPDLMVKYLFTGEKLSVQCHPDAAQALASGLGRTGKAECWVVVDAAPGATLGIGFDAPLNADAMRAAALDGSIEDLMTWHTPTAGDVFYIPAGTVHAIGPGLAIVEVQQNEDITFRLYDYGRDRQLHLDEGLKVAKGEVYNLAAHRTTVPASGHASLVEDAPFRLDFVNGIPDDALLYSYAEPLLVVPLSGELVISGDEVVRPGECAYATDLASVVFAPEGKALVTSPKSYTS</sequence>
<dbReference type="SUPFAM" id="SSF51182">
    <property type="entry name" value="RmlC-like cupins"/>
    <property type="match status" value="1"/>
</dbReference>
<evidence type="ECO:0000313" key="4">
    <source>
        <dbReference type="Proteomes" id="UP000053070"/>
    </source>
</evidence>
<dbReference type="PANTHER" id="PTHR42742">
    <property type="entry name" value="TRANSCRIPTIONAL REPRESSOR MPRA"/>
    <property type="match status" value="1"/>
</dbReference>
<dbReference type="Proteomes" id="UP000053070">
    <property type="component" value="Unassembled WGS sequence"/>
</dbReference>
<dbReference type="PATRIC" id="fig|502682.8.peg.2698"/>
<reference evidence="3 4" key="1">
    <citation type="submission" date="2015-04" db="EMBL/GenBank/DDBJ databases">
        <title>The draft genome sequence of Erythrobacr gangjinensis K7-2.</title>
        <authorList>
            <person name="Zhuang L."/>
            <person name="Liu Y."/>
            <person name="Shao Z."/>
        </authorList>
    </citation>
    <scope>NUCLEOTIDE SEQUENCE [LARGE SCALE GENOMIC DNA]</scope>
    <source>
        <strain evidence="3 4">K7-2</strain>
    </source>
</reference>
<keyword evidence="3" id="KW-0413">Isomerase</keyword>
<evidence type="ECO:0000256" key="1">
    <source>
        <dbReference type="ARBA" id="ARBA00022723"/>
    </source>
</evidence>